<evidence type="ECO:0000259" key="3">
    <source>
        <dbReference type="Pfam" id="PF16457"/>
    </source>
</evidence>
<dbReference type="InterPro" id="IPR024574">
    <property type="entry name" value="ELMO_ARM"/>
</dbReference>
<dbReference type="Pfam" id="PF16457">
    <property type="entry name" value="PH_12"/>
    <property type="match status" value="1"/>
</dbReference>
<protein>
    <recommendedName>
        <fullName evidence="6">Engulfment and cell motility protein 1-like</fullName>
    </recommendedName>
</protein>
<evidence type="ECO:0008006" key="6">
    <source>
        <dbReference type="Google" id="ProtNLM"/>
    </source>
</evidence>
<dbReference type="EnsemblMetazoa" id="XM_050651082.1">
    <property type="protein sequence ID" value="XP_050507039.1"/>
    <property type="gene ID" value="LOC126884825"/>
</dbReference>
<accession>A0ABM5KA25</accession>
<dbReference type="RefSeq" id="XP_050507039.1">
    <property type="nucleotide sequence ID" value="XM_050651082.1"/>
</dbReference>
<dbReference type="Proteomes" id="UP001652700">
    <property type="component" value="Unplaced"/>
</dbReference>
<reference evidence="4" key="1">
    <citation type="submission" date="2025-05" db="UniProtKB">
        <authorList>
            <consortium name="EnsemblMetazoa"/>
        </authorList>
    </citation>
    <scope>IDENTIFICATION</scope>
</reference>
<evidence type="ECO:0000313" key="4">
    <source>
        <dbReference type="EnsemblMetazoa" id="XP_050507039.1"/>
    </source>
</evidence>
<proteinExistence type="predicted"/>
<feature type="compositionally biased region" description="Pro residues" evidence="1">
    <location>
        <begin position="731"/>
        <end position="746"/>
    </location>
</feature>
<dbReference type="GeneID" id="126884825"/>
<dbReference type="Pfam" id="PF11841">
    <property type="entry name" value="ELMO_ARM"/>
    <property type="match status" value="1"/>
</dbReference>
<feature type="domain" description="PH" evidence="3">
    <location>
        <begin position="579"/>
        <end position="692"/>
    </location>
</feature>
<keyword evidence="5" id="KW-1185">Reference proteome</keyword>
<dbReference type="SUPFAM" id="SSF50729">
    <property type="entry name" value="PH domain-like"/>
    <property type="match status" value="1"/>
</dbReference>
<evidence type="ECO:0000259" key="2">
    <source>
        <dbReference type="Pfam" id="PF11841"/>
    </source>
</evidence>
<evidence type="ECO:0000313" key="5">
    <source>
        <dbReference type="Proteomes" id="UP001652700"/>
    </source>
</evidence>
<sequence>MSINSYIAKISVEKHDSKDQFLYDLDKNKSLCEIIHDICKICGMPISSVYGLKMIHTNINDPTVDTYISEITYKNIKHNDCLKIVFSIEYILKSIIFPHINGTRDEPQREIAYDHLKKLAHDSVFIDELVAKDKHLEIVKTFTTDKTLKDEELLALLITICHLFLKGYHDNMPIDLLQRTIEIVRNESNDVDNVQYALAILHKILINRNIEFISWKEKIIREIPIICLIPYIRRVDGKKLQYGVLLLINTIIRLCKGDQKRHLIKEMNLTKNREDIYKYIIEAGDIDKKMEHELYVIQTYILSLYNEALNSEVGLNDNNVFKREEFELPEDDIKRLTLLLDFDEVRSSRSNSIENLLTYQQAERFSLASVVSDRSVDSRKSSTICTPRLRHTSFNIDYENLTINYLTLEALKHYKDNHKKNYCQSQIEERVYEPGIFVTSEKVVKMLAKILDIGLDPPDSKKIFYQPIVFNSSAKNSFFLELFSRTMWLLSRTRREMKVSTIEDYPKLMRALKKQVKMVLNKRPLNFKELTTDMTNLNFDAVLKKWQEEKDAELNELLQNHPCIKELREMYLKQNEKYIFENRLNTLKHGETFHRYIDKKSMVKMFVRLSKNERELQIYDVPKNPSEMMELKESINIANITHVATGKNCKHSIICRSPAQAFSIFINHSESQVNFAAATIKIASIWTDGFNIITDKGRRSDLFNEELETLVEMDLKLQLIELQNISIPKHPPPIPPLPKPVLPPKPEVVVTRRERYSRRPPPEVPKQKN</sequence>
<feature type="domain" description="ELMO armadillo-like helical" evidence="2">
    <location>
        <begin position="139"/>
        <end position="281"/>
    </location>
</feature>
<dbReference type="InterPro" id="IPR001849">
    <property type="entry name" value="PH_domain"/>
</dbReference>
<dbReference type="Gene3D" id="2.30.29.30">
    <property type="entry name" value="Pleckstrin-homology domain (PH domain)/Phosphotyrosine-binding domain (PTB)"/>
    <property type="match status" value="1"/>
</dbReference>
<feature type="region of interest" description="Disordered" evidence="1">
    <location>
        <begin position="731"/>
        <end position="769"/>
    </location>
</feature>
<dbReference type="InterPro" id="IPR011993">
    <property type="entry name" value="PH-like_dom_sf"/>
</dbReference>
<name>A0ABM5KA25_DIAVI</name>
<organism evidence="4 5">
    <name type="scientific">Diabrotica virgifera virgifera</name>
    <name type="common">western corn rootworm</name>
    <dbReference type="NCBI Taxonomy" id="50390"/>
    <lineage>
        <taxon>Eukaryota</taxon>
        <taxon>Metazoa</taxon>
        <taxon>Ecdysozoa</taxon>
        <taxon>Arthropoda</taxon>
        <taxon>Hexapoda</taxon>
        <taxon>Insecta</taxon>
        <taxon>Pterygota</taxon>
        <taxon>Neoptera</taxon>
        <taxon>Endopterygota</taxon>
        <taxon>Coleoptera</taxon>
        <taxon>Polyphaga</taxon>
        <taxon>Cucujiformia</taxon>
        <taxon>Chrysomeloidea</taxon>
        <taxon>Chrysomelidae</taxon>
        <taxon>Galerucinae</taxon>
        <taxon>Diabroticina</taxon>
        <taxon>Diabroticites</taxon>
        <taxon>Diabrotica</taxon>
    </lineage>
</organism>
<evidence type="ECO:0000256" key="1">
    <source>
        <dbReference type="SAM" id="MobiDB-lite"/>
    </source>
</evidence>